<dbReference type="InterPro" id="IPR021869">
    <property type="entry name" value="RNase_Zc3h12_NYN"/>
</dbReference>
<sequence length="448" mass="49187">MVAQPLVVLDAANVATVVRGAVRIQRLQSAIDHFERVGVRCIAFAPGYWTKSKAVTPRGRQQQSAEMELDQKSEMALVQQLVLAEKVVLTPPQAHDDLFIIDYAMKHDGFVLTNDMFRDHVANKMQFHGKELTEAWVKSNCITFAFVGTEFLPSAQHMQALLRPKHPLPKTVDVTSSPRSKAVEGSPRLSTNSMATKPGLTKKTPLPAAPSGRSSSPRAKSPASSRDNSTTKMSDTRTTAARLTIITSHSQPQPPDDELSFEEEVRTSLHPSTTEQAPQKHQRTAKTPVQSRVSTPRHSTPSKSNNMYNSLDETSASSDDDKAHRSKKHASQHEEPHESRPNILNDWNALQSIIAKCNLPAVAVRSTNNQEDDISVTHPNPNQTAVVATKVLTPSQKKRGRRRANLKKQAAAAMVYRGKLWVLCAIPLVGGLVLNSFLSANPPSIGRV</sequence>
<dbReference type="RefSeq" id="XP_008869334.1">
    <property type="nucleotide sequence ID" value="XM_008871112.1"/>
</dbReference>
<dbReference type="VEuPathDB" id="FungiDB:H310_06160"/>
<feature type="compositionally biased region" description="Low complexity" evidence="1">
    <location>
        <begin position="209"/>
        <end position="226"/>
    </location>
</feature>
<gene>
    <name evidence="3" type="ORF">H310_06160</name>
</gene>
<dbReference type="Pfam" id="PF11977">
    <property type="entry name" value="RNase_Zc3h12a"/>
    <property type="match status" value="1"/>
</dbReference>
<dbReference type="Gene3D" id="3.40.50.11980">
    <property type="match status" value="1"/>
</dbReference>
<dbReference type="AlphaFoldDB" id="A0A024U515"/>
<protein>
    <recommendedName>
        <fullName evidence="2">RNase NYN domain-containing protein</fullName>
    </recommendedName>
</protein>
<feature type="region of interest" description="Disordered" evidence="1">
    <location>
        <begin position="168"/>
        <end position="342"/>
    </location>
</feature>
<organism evidence="3">
    <name type="scientific">Aphanomyces invadans</name>
    <dbReference type="NCBI Taxonomy" id="157072"/>
    <lineage>
        <taxon>Eukaryota</taxon>
        <taxon>Sar</taxon>
        <taxon>Stramenopiles</taxon>
        <taxon>Oomycota</taxon>
        <taxon>Saprolegniomycetes</taxon>
        <taxon>Saprolegniales</taxon>
        <taxon>Verrucalvaceae</taxon>
        <taxon>Aphanomyces</taxon>
    </lineage>
</organism>
<proteinExistence type="predicted"/>
<dbReference type="EMBL" id="KI913962">
    <property type="protein sequence ID" value="ETW01486.1"/>
    <property type="molecule type" value="Genomic_DNA"/>
</dbReference>
<evidence type="ECO:0000259" key="2">
    <source>
        <dbReference type="Pfam" id="PF11977"/>
    </source>
</evidence>
<dbReference type="OrthoDB" id="392925at2759"/>
<dbReference type="GeneID" id="20083210"/>
<feature type="compositionally biased region" description="Basic and acidic residues" evidence="1">
    <location>
        <begin position="331"/>
        <end position="340"/>
    </location>
</feature>
<accession>A0A024U515</accession>
<reference evidence="3" key="1">
    <citation type="submission" date="2013-12" db="EMBL/GenBank/DDBJ databases">
        <title>The Genome Sequence of Aphanomyces invadans NJM9701.</title>
        <authorList>
            <consortium name="The Broad Institute Genomics Platform"/>
            <person name="Russ C."/>
            <person name="Tyler B."/>
            <person name="van West P."/>
            <person name="Dieguez-Uribeondo J."/>
            <person name="Young S.K."/>
            <person name="Zeng Q."/>
            <person name="Gargeya S."/>
            <person name="Fitzgerald M."/>
            <person name="Abouelleil A."/>
            <person name="Alvarado L."/>
            <person name="Chapman S.B."/>
            <person name="Gainer-Dewar J."/>
            <person name="Goldberg J."/>
            <person name="Griggs A."/>
            <person name="Gujja S."/>
            <person name="Hansen M."/>
            <person name="Howarth C."/>
            <person name="Imamovic A."/>
            <person name="Ireland A."/>
            <person name="Larimer J."/>
            <person name="McCowan C."/>
            <person name="Murphy C."/>
            <person name="Pearson M."/>
            <person name="Poon T.W."/>
            <person name="Priest M."/>
            <person name="Roberts A."/>
            <person name="Saif S."/>
            <person name="Shea T."/>
            <person name="Sykes S."/>
            <person name="Wortman J."/>
            <person name="Nusbaum C."/>
            <person name="Birren B."/>
        </authorList>
    </citation>
    <scope>NUCLEOTIDE SEQUENCE [LARGE SCALE GENOMIC DNA]</scope>
    <source>
        <strain evidence="3">NJM9701</strain>
    </source>
</reference>
<evidence type="ECO:0000313" key="3">
    <source>
        <dbReference type="EMBL" id="ETW01486.1"/>
    </source>
</evidence>
<feature type="domain" description="RNase NYN" evidence="2">
    <location>
        <begin position="6"/>
        <end position="153"/>
    </location>
</feature>
<feature type="compositionally biased region" description="Low complexity" evidence="1">
    <location>
        <begin position="236"/>
        <end position="247"/>
    </location>
</feature>
<name>A0A024U515_9STRA</name>
<evidence type="ECO:0000256" key="1">
    <source>
        <dbReference type="SAM" id="MobiDB-lite"/>
    </source>
</evidence>
<dbReference type="eggNOG" id="ENOG502SE9D">
    <property type="taxonomic scope" value="Eukaryota"/>
</dbReference>
<feature type="compositionally biased region" description="Polar residues" evidence="1">
    <location>
        <begin position="269"/>
        <end position="317"/>
    </location>
</feature>